<keyword evidence="6" id="KW-0862">Zinc</keyword>
<evidence type="ECO:0000256" key="8">
    <source>
        <dbReference type="ARBA" id="ARBA00023125"/>
    </source>
</evidence>
<evidence type="ECO:0000259" key="12">
    <source>
        <dbReference type="PROSITE" id="PS50157"/>
    </source>
</evidence>
<dbReference type="SMART" id="SM00355">
    <property type="entry name" value="ZnF_C2H2"/>
    <property type="match status" value="6"/>
</dbReference>
<gene>
    <name evidence="13" type="ORF">JTE90_009459</name>
</gene>
<evidence type="ECO:0000313" key="13">
    <source>
        <dbReference type="EMBL" id="KAG8199624.1"/>
    </source>
</evidence>
<organism evidence="13 14">
    <name type="scientific">Oedothorax gibbosus</name>
    <dbReference type="NCBI Taxonomy" id="931172"/>
    <lineage>
        <taxon>Eukaryota</taxon>
        <taxon>Metazoa</taxon>
        <taxon>Ecdysozoa</taxon>
        <taxon>Arthropoda</taxon>
        <taxon>Chelicerata</taxon>
        <taxon>Arachnida</taxon>
        <taxon>Araneae</taxon>
        <taxon>Araneomorphae</taxon>
        <taxon>Entelegynae</taxon>
        <taxon>Araneoidea</taxon>
        <taxon>Linyphiidae</taxon>
        <taxon>Erigoninae</taxon>
        <taxon>Oedothorax</taxon>
    </lineage>
</organism>
<comment type="similarity">
    <text evidence="2">Belongs to the krueppel C2H2-type zinc-finger protein family.</text>
</comment>
<sequence length="365" mass="41470">MQGQTSHVLLRSMDSTTNSFPTVKVYRCPMCSYTAFKPSHIRQHSVVHTGERPYKCTICNKSFTQKDYFEGVQRTTNSNLHLSTMSNQPGIKVYSCTMCSYSSVYSCHVKQHSVVHTGERPYKCTVCNKRFAQKSSVKTHMLLHTGHKPFKCSLCHREFTQKKTLKIHMLTMQASSLKRVNKIFKVSATQHTSNILQVSKYTVVTCVLTPPTSHDYAGIQFQTSQQNLQSISNTANHQYPPGVKVYSCNMCSYTSHKSWCMKQHSVVHTGERRHKCTICKYAAATPSNTSLLTPKPRNPFIYSHLVTKYCLRMCKRQQDSNHKQLPSLCLVGVQSTNGTDLHLKLKSPINASKQVYLIHPFFQAA</sequence>
<keyword evidence="14" id="KW-1185">Reference proteome</keyword>
<dbReference type="GO" id="GO:0005694">
    <property type="term" value="C:chromosome"/>
    <property type="evidence" value="ECO:0007669"/>
    <property type="project" value="UniProtKB-ARBA"/>
</dbReference>
<dbReference type="InterPro" id="IPR013087">
    <property type="entry name" value="Znf_C2H2_type"/>
</dbReference>
<keyword evidence="3" id="KW-0479">Metal-binding</keyword>
<dbReference type="Gene3D" id="3.30.160.60">
    <property type="entry name" value="Classic Zinc Finger"/>
    <property type="match status" value="6"/>
</dbReference>
<dbReference type="PROSITE" id="PS50157">
    <property type="entry name" value="ZINC_FINGER_C2H2_2"/>
    <property type="match status" value="5"/>
</dbReference>
<evidence type="ECO:0000256" key="4">
    <source>
        <dbReference type="ARBA" id="ARBA00022737"/>
    </source>
</evidence>
<dbReference type="AlphaFoldDB" id="A0AAV6VSH8"/>
<evidence type="ECO:0000256" key="6">
    <source>
        <dbReference type="ARBA" id="ARBA00022833"/>
    </source>
</evidence>
<reference evidence="13 14" key="1">
    <citation type="journal article" date="2022" name="Nat. Ecol. Evol.">
        <title>A masculinizing supergene underlies an exaggerated male reproductive morph in a spider.</title>
        <authorList>
            <person name="Hendrickx F."/>
            <person name="De Corte Z."/>
            <person name="Sonet G."/>
            <person name="Van Belleghem S.M."/>
            <person name="Kostlbacher S."/>
            <person name="Vangestel C."/>
        </authorList>
    </citation>
    <scope>NUCLEOTIDE SEQUENCE [LARGE SCALE GENOMIC DNA]</scope>
    <source>
        <strain evidence="13">W744_W776</strain>
    </source>
</reference>
<evidence type="ECO:0000256" key="1">
    <source>
        <dbReference type="ARBA" id="ARBA00004123"/>
    </source>
</evidence>
<evidence type="ECO:0000256" key="9">
    <source>
        <dbReference type="ARBA" id="ARBA00023163"/>
    </source>
</evidence>
<keyword evidence="9" id="KW-0804">Transcription</keyword>
<dbReference type="SUPFAM" id="SSF57667">
    <property type="entry name" value="beta-beta-alpha zinc fingers"/>
    <property type="match status" value="4"/>
</dbReference>
<keyword evidence="10" id="KW-0539">Nucleus</keyword>
<feature type="domain" description="C2H2-type" evidence="12">
    <location>
        <begin position="26"/>
        <end position="53"/>
    </location>
</feature>
<dbReference type="PANTHER" id="PTHR24393:SF15">
    <property type="entry name" value="IP01243P-RELATED"/>
    <property type="match status" value="1"/>
</dbReference>
<dbReference type="Proteomes" id="UP000827092">
    <property type="component" value="Unassembled WGS sequence"/>
</dbReference>
<evidence type="ECO:0000256" key="10">
    <source>
        <dbReference type="ARBA" id="ARBA00023242"/>
    </source>
</evidence>
<evidence type="ECO:0000256" key="11">
    <source>
        <dbReference type="PROSITE-ProRule" id="PRU00042"/>
    </source>
</evidence>
<comment type="subcellular location">
    <subcellularLocation>
        <location evidence="1">Nucleus</location>
    </subcellularLocation>
</comment>
<keyword evidence="7" id="KW-0805">Transcription regulation</keyword>
<keyword evidence="5 11" id="KW-0863">Zinc-finger</keyword>
<evidence type="ECO:0000256" key="2">
    <source>
        <dbReference type="ARBA" id="ARBA00006991"/>
    </source>
</evidence>
<feature type="domain" description="C2H2-type" evidence="12">
    <location>
        <begin position="150"/>
        <end position="177"/>
    </location>
</feature>
<name>A0AAV6VSH8_9ARAC</name>
<evidence type="ECO:0000256" key="7">
    <source>
        <dbReference type="ARBA" id="ARBA00023015"/>
    </source>
</evidence>
<evidence type="ECO:0000256" key="5">
    <source>
        <dbReference type="ARBA" id="ARBA00022771"/>
    </source>
</evidence>
<dbReference type="FunFam" id="3.30.160.60:FF:001732">
    <property type="entry name" value="Zgc:162936"/>
    <property type="match status" value="1"/>
</dbReference>
<evidence type="ECO:0000313" key="14">
    <source>
        <dbReference type="Proteomes" id="UP000827092"/>
    </source>
</evidence>
<evidence type="ECO:0000256" key="3">
    <source>
        <dbReference type="ARBA" id="ARBA00022723"/>
    </source>
</evidence>
<keyword evidence="8" id="KW-0238">DNA-binding</keyword>
<dbReference type="FunFam" id="3.30.160.60:FF:000446">
    <property type="entry name" value="Zinc finger protein"/>
    <property type="match status" value="1"/>
</dbReference>
<accession>A0AAV6VSH8</accession>
<dbReference type="GO" id="GO:0001228">
    <property type="term" value="F:DNA-binding transcription activator activity, RNA polymerase II-specific"/>
    <property type="evidence" value="ECO:0007669"/>
    <property type="project" value="TreeGrafter"/>
</dbReference>
<comment type="caution">
    <text evidence="13">The sequence shown here is derived from an EMBL/GenBank/DDBJ whole genome shotgun (WGS) entry which is preliminary data.</text>
</comment>
<feature type="domain" description="C2H2-type" evidence="12">
    <location>
        <begin position="94"/>
        <end position="121"/>
    </location>
</feature>
<dbReference type="FunFam" id="3.30.160.60:FF:001527">
    <property type="entry name" value="Zinc finger protein"/>
    <property type="match status" value="1"/>
</dbReference>
<feature type="domain" description="C2H2-type" evidence="12">
    <location>
        <begin position="122"/>
        <end position="149"/>
    </location>
</feature>
<proteinExistence type="inferred from homology"/>
<protein>
    <recommendedName>
        <fullName evidence="12">C2H2-type domain-containing protein</fullName>
    </recommendedName>
</protein>
<dbReference type="GO" id="GO:0000978">
    <property type="term" value="F:RNA polymerase II cis-regulatory region sequence-specific DNA binding"/>
    <property type="evidence" value="ECO:0007669"/>
    <property type="project" value="TreeGrafter"/>
</dbReference>
<dbReference type="EMBL" id="JAFNEN010000026">
    <property type="protein sequence ID" value="KAG8199624.1"/>
    <property type="molecule type" value="Genomic_DNA"/>
</dbReference>
<dbReference type="Pfam" id="PF00096">
    <property type="entry name" value="zf-C2H2"/>
    <property type="match status" value="2"/>
</dbReference>
<dbReference type="GO" id="GO:0008270">
    <property type="term" value="F:zinc ion binding"/>
    <property type="evidence" value="ECO:0007669"/>
    <property type="project" value="UniProtKB-KW"/>
</dbReference>
<dbReference type="GO" id="GO:0005634">
    <property type="term" value="C:nucleus"/>
    <property type="evidence" value="ECO:0007669"/>
    <property type="project" value="UniProtKB-SubCell"/>
</dbReference>
<keyword evidence="4" id="KW-0677">Repeat</keyword>
<dbReference type="PANTHER" id="PTHR24393">
    <property type="entry name" value="ZINC FINGER PROTEIN"/>
    <property type="match status" value="1"/>
</dbReference>
<feature type="domain" description="C2H2-type" evidence="12">
    <location>
        <begin position="246"/>
        <end position="273"/>
    </location>
</feature>
<dbReference type="PROSITE" id="PS00028">
    <property type="entry name" value="ZINC_FINGER_C2H2_1"/>
    <property type="match status" value="1"/>
</dbReference>
<dbReference type="InterPro" id="IPR036236">
    <property type="entry name" value="Znf_C2H2_sf"/>
</dbReference>